<evidence type="ECO:0000313" key="1">
    <source>
        <dbReference type="EMBL" id="EZH72141.1"/>
    </source>
</evidence>
<dbReference type="STRING" id="1317122.ATO12_24720"/>
<organism evidence="1 2">
    <name type="scientific">Aquimarina atlantica</name>
    <dbReference type="NCBI Taxonomy" id="1317122"/>
    <lineage>
        <taxon>Bacteria</taxon>
        <taxon>Pseudomonadati</taxon>
        <taxon>Bacteroidota</taxon>
        <taxon>Flavobacteriia</taxon>
        <taxon>Flavobacteriales</taxon>
        <taxon>Flavobacteriaceae</taxon>
        <taxon>Aquimarina</taxon>
    </lineage>
</organism>
<evidence type="ECO:0000313" key="2">
    <source>
        <dbReference type="Proteomes" id="UP000023541"/>
    </source>
</evidence>
<dbReference type="AlphaFoldDB" id="A0A023BQ75"/>
<dbReference type="Proteomes" id="UP000023541">
    <property type="component" value="Unassembled WGS sequence"/>
</dbReference>
<keyword evidence="2" id="KW-1185">Reference proteome</keyword>
<dbReference type="RefSeq" id="WP_034245657.1">
    <property type="nucleotide sequence ID" value="NZ_AQRA01000009.1"/>
</dbReference>
<dbReference type="EMBL" id="AQRA01000009">
    <property type="protein sequence ID" value="EZH72141.1"/>
    <property type="molecule type" value="Genomic_DNA"/>
</dbReference>
<protein>
    <submittedName>
        <fullName evidence="1">Uncharacterized protein</fullName>
    </submittedName>
</protein>
<accession>A0A023BQ75</accession>
<dbReference type="eggNOG" id="ENOG503008W">
    <property type="taxonomic scope" value="Bacteria"/>
</dbReference>
<name>A0A023BQ75_9FLAO</name>
<gene>
    <name evidence="1" type="ORF">ATO12_24720</name>
</gene>
<reference evidence="1 2" key="1">
    <citation type="submission" date="2014-04" db="EMBL/GenBank/DDBJ databases">
        <title>Aquimarina sp. 22II-S11-z7 Genome Sequencing.</title>
        <authorList>
            <person name="Lai Q."/>
        </authorList>
    </citation>
    <scope>NUCLEOTIDE SEQUENCE [LARGE SCALE GENOMIC DNA]</scope>
    <source>
        <strain evidence="1 2">22II-S11-z7</strain>
    </source>
</reference>
<sequence length="74" mass="8960">MFMHYDQLCSTQKALVHRKLIARTKAPREVVYKVLALINPKVKIIDQDVLIMYYMMSKIEQRILEELRMKNEEY</sequence>
<dbReference type="OrthoDB" id="1163964at2"/>
<comment type="caution">
    <text evidence="1">The sequence shown here is derived from an EMBL/GenBank/DDBJ whole genome shotgun (WGS) entry which is preliminary data.</text>
</comment>
<proteinExistence type="predicted"/>